<keyword evidence="9" id="KW-0804">Transcription</keyword>
<dbReference type="SMART" id="SM00355">
    <property type="entry name" value="ZnF_C2H2"/>
    <property type="match status" value="2"/>
</dbReference>
<evidence type="ECO:0000256" key="4">
    <source>
        <dbReference type="ARBA" id="ARBA00022737"/>
    </source>
</evidence>
<sequence>MSGDSQLRSVSTVHGRSNIAMGNTQSKNLHASDNTKQRMTPYSCDVCSKCFNRKSTLQQHLLIHTGENPYSCDRHLIIHTGDKPYSCDECSKCFSQKAHLTQHLLIHTSDKPYCCDVYE</sequence>
<dbReference type="Proteomes" id="UP001652740">
    <property type="component" value="Unplaced"/>
</dbReference>
<evidence type="ECO:0000256" key="11">
    <source>
        <dbReference type="PROSITE-ProRule" id="PRU00042"/>
    </source>
</evidence>
<keyword evidence="14" id="KW-1185">Reference proteome</keyword>
<keyword evidence="5 11" id="KW-0863">Zinc-finger</keyword>
<feature type="region of interest" description="Disordered" evidence="12">
    <location>
        <begin position="1"/>
        <end position="39"/>
    </location>
</feature>
<evidence type="ECO:0000256" key="9">
    <source>
        <dbReference type="ARBA" id="ARBA00023163"/>
    </source>
</evidence>
<keyword evidence="7" id="KW-0805">Transcription regulation</keyword>
<dbReference type="Pfam" id="PF00096">
    <property type="entry name" value="zf-C2H2"/>
    <property type="match status" value="2"/>
</dbReference>
<dbReference type="InterPro" id="IPR013087">
    <property type="entry name" value="Znf_C2H2_type"/>
</dbReference>
<comment type="subcellular location">
    <subcellularLocation>
        <location evidence="1">Nucleus</location>
    </subcellularLocation>
</comment>
<keyword evidence="3" id="KW-0479">Metal-binding</keyword>
<feature type="domain" description="C2H2-type" evidence="13">
    <location>
        <begin position="42"/>
        <end position="69"/>
    </location>
</feature>
<dbReference type="InterPro" id="IPR036236">
    <property type="entry name" value="Znf_C2H2_sf"/>
</dbReference>
<dbReference type="Gene3D" id="3.30.160.60">
    <property type="entry name" value="Classic Zinc Finger"/>
    <property type="match status" value="2"/>
</dbReference>
<evidence type="ECO:0000256" key="3">
    <source>
        <dbReference type="ARBA" id="ARBA00022723"/>
    </source>
</evidence>
<organism evidence="14 15">
    <name type="scientific">Galleria mellonella</name>
    <name type="common">Greater wax moth</name>
    <dbReference type="NCBI Taxonomy" id="7137"/>
    <lineage>
        <taxon>Eukaryota</taxon>
        <taxon>Metazoa</taxon>
        <taxon>Ecdysozoa</taxon>
        <taxon>Arthropoda</taxon>
        <taxon>Hexapoda</taxon>
        <taxon>Insecta</taxon>
        <taxon>Pterygota</taxon>
        <taxon>Neoptera</taxon>
        <taxon>Endopterygota</taxon>
        <taxon>Lepidoptera</taxon>
        <taxon>Glossata</taxon>
        <taxon>Ditrysia</taxon>
        <taxon>Pyraloidea</taxon>
        <taxon>Pyralidae</taxon>
        <taxon>Galleriinae</taxon>
        <taxon>Galleria</taxon>
    </lineage>
</organism>
<comment type="similarity">
    <text evidence="2">Belongs to the krueppel C2H2-type zinc-finger protein family.</text>
</comment>
<evidence type="ECO:0000256" key="1">
    <source>
        <dbReference type="ARBA" id="ARBA00004123"/>
    </source>
</evidence>
<dbReference type="PROSITE" id="PS00028">
    <property type="entry name" value="ZINC_FINGER_C2H2_1"/>
    <property type="match status" value="2"/>
</dbReference>
<dbReference type="GeneID" id="128201311"/>
<evidence type="ECO:0000256" key="12">
    <source>
        <dbReference type="SAM" id="MobiDB-lite"/>
    </source>
</evidence>
<dbReference type="PANTHER" id="PTHR24393:SF15">
    <property type="entry name" value="IP01243P-RELATED"/>
    <property type="match status" value="1"/>
</dbReference>
<evidence type="ECO:0000256" key="7">
    <source>
        <dbReference type="ARBA" id="ARBA00023015"/>
    </source>
</evidence>
<keyword evidence="6" id="KW-0862">Zinc</keyword>
<accession>A0ABM3MRB8</accession>
<evidence type="ECO:0000256" key="8">
    <source>
        <dbReference type="ARBA" id="ARBA00023125"/>
    </source>
</evidence>
<evidence type="ECO:0000256" key="6">
    <source>
        <dbReference type="ARBA" id="ARBA00022833"/>
    </source>
</evidence>
<dbReference type="PANTHER" id="PTHR24393">
    <property type="entry name" value="ZINC FINGER PROTEIN"/>
    <property type="match status" value="1"/>
</dbReference>
<keyword evidence="8" id="KW-0238">DNA-binding</keyword>
<protein>
    <submittedName>
        <fullName evidence="15">Zinc finger protein 83-like</fullName>
    </submittedName>
</protein>
<evidence type="ECO:0000313" key="14">
    <source>
        <dbReference type="Proteomes" id="UP001652740"/>
    </source>
</evidence>
<dbReference type="PROSITE" id="PS50157">
    <property type="entry name" value="ZINC_FINGER_C2H2_2"/>
    <property type="match status" value="2"/>
</dbReference>
<gene>
    <name evidence="15" type="primary">LOC128201311</name>
</gene>
<keyword evidence="10" id="KW-0539">Nucleus</keyword>
<name>A0ABM3MRB8_GALME</name>
<dbReference type="RefSeq" id="XP_052753904.1">
    <property type="nucleotide sequence ID" value="XM_052897944.1"/>
</dbReference>
<evidence type="ECO:0000256" key="5">
    <source>
        <dbReference type="ARBA" id="ARBA00022771"/>
    </source>
</evidence>
<dbReference type="SUPFAM" id="SSF57667">
    <property type="entry name" value="beta-beta-alpha zinc fingers"/>
    <property type="match status" value="2"/>
</dbReference>
<proteinExistence type="inferred from homology"/>
<evidence type="ECO:0000259" key="13">
    <source>
        <dbReference type="PROSITE" id="PS50157"/>
    </source>
</evidence>
<evidence type="ECO:0000313" key="15">
    <source>
        <dbReference type="RefSeq" id="XP_052753904.1"/>
    </source>
</evidence>
<feature type="domain" description="C2H2-type" evidence="13">
    <location>
        <begin position="85"/>
        <end position="112"/>
    </location>
</feature>
<reference evidence="15" key="1">
    <citation type="submission" date="2025-08" db="UniProtKB">
        <authorList>
            <consortium name="RefSeq"/>
        </authorList>
    </citation>
    <scope>IDENTIFICATION</scope>
    <source>
        <tissue evidence="15">Whole larvae</tissue>
    </source>
</reference>
<evidence type="ECO:0000256" key="10">
    <source>
        <dbReference type="ARBA" id="ARBA00023242"/>
    </source>
</evidence>
<evidence type="ECO:0000256" key="2">
    <source>
        <dbReference type="ARBA" id="ARBA00006991"/>
    </source>
</evidence>
<keyword evidence="4" id="KW-0677">Repeat</keyword>